<gene>
    <name evidence="2" type="ORF">PCANC_27162</name>
</gene>
<protein>
    <submittedName>
        <fullName evidence="2">Uncharacterized protein</fullName>
    </submittedName>
</protein>
<sequence length="315" mass="35542">MLAISKLNISILTTATSANASDKLVSLTLVRQLHIFRAAHLVHFRRVTGSAAHLKGMRKWCQFTRCGYLKTITGESIEAFDNNPGVRQGAVYPLKRRESLIILAVLVSSKAPSYIGPICQLANTMDIAKPRKMVDIWRDQRPSGSPHSTQHQGGSIPPYLQARKDLKRVVDGRFTDYRGYRAPNLRVQTVYYLREGPPLPWGTPARPAARVDLSRTDMDVDDELTICDFDEWAASQNAQGYRNQQPKTTADQSPPYLQARKDLKKVVDGRFTECRGYRAPNLRVQTVYYLREGPPQPDLPLESICLALIWMSMTN</sequence>
<name>A0A2N5TIS2_9BASI</name>
<keyword evidence="3" id="KW-1185">Reference proteome</keyword>
<evidence type="ECO:0000256" key="1">
    <source>
        <dbReference type="SAM" id="MobiDB-lite"/>
    </source>
</evidence>
<comment type="caution">
    <text evidence="2">The sequence shown here is derived from an EMBL/GenBank/DDBJ whole genome shotgun (WGS) entry which is preliminary data.</text>
</comment>
<evidence type="ECO:0000313" key="2">
    <source>
        <dbReference type="EMBL" id="PLW25400.1"/>
    </source>
</evidence>
<dbReference type="EMBL" id="PGCJ01000620">
    <property type="protein sequence ID" value="PLW25400.1"/>
    <property type="molecule type" value="Genomic_DNA"/>
</dbReference>
<feature type="region of interest" description="Disordered" evidence="1">
    <location>
        <begin position="138"/>
        <end position="158"/>
    </location>
</feature>
<feature type="compositionally biased region" description="Polar residues" evidence="1">
    <location>
        <begin position="142"/>
        <end position="153"/>
    </location>
</feature>
<proteinExistence type="predicted"/>
<organism evidence="2 3">
    <name type="scientific">Puccinia coronata f. sp. avenae</name>
    <dbReference type="NCBI Taxonomy" id="200324"/>
    <lineage>
        <taxon>Eukaryota</taxon>
        <taxon>Fungi</taxon>
        <taxon>Dikarya</taxon>
        <taxon>Basidiomycota</taxon>
        <taxon>Pucciniomycotina</taxon>
        <taxon>Pucciniomycetes</taxon>
        <taxon>Pucciniales</taxon>
        <taxon>Pucciniaceae</taxon>
        <taxon>Puccinia</taxon>
    </lineage>
</organism>
<dbReference type="AlphaFoldDB" id="A0A2N5TIS2"/>
<evidence type="ECO:0000313" key="3">
    <source>
        <dbReference type="Proteomes" id="UP000235388"/>
    </source>
</evidence>
<accession>A0A2N5TIS2</accession>
<reference evidence="2 3" key="1">
    <citation type="submission" date="2017-11" db="EMBL/GenBank/DDBJ databases">
        <title>De novo assembly and phasing of dikaryotic genomes from two isolates of Puccinia coronata f. sp. avenae, the causal agent of oat crown rust.</title>
        <authorList>
            <person name="Miller M.E."/>
            <person name="Zhang Y."/>
            <person name="Omidvar V."/>
            <person name="Sperschneider J."/>
            <person name="Schwessinger B."/>
            <person name="Raley C."/>
            <person name="Palmer J.M."/>
            <person name="Garnica D."/>
            <person name="Upadhyaya N."/>
            <person name="Rathjen J."/>
            <person name="Taylor J.M."/>
            <person name="Park R.F."/>
            <person name="Dodds P.N."/>
            <person name="Hirsch C.D."/>
            <person name="Kianian S.F."/>
            <person name="Figueroa M."/>
        </authorList>
    </citation>
    <scope>NUCLEOTIDE SEQUENCE [LARGE SCALE GENOMIC DNA]</scope>
    <source>
        <strain evidence="2">12NC29</strain>
    </source>
</reference>
<dbReference type="Proteomes" id="UP000235388">
    <property type="component" value="Unassembled WGS sequence"/>
</dbReference>